<dbReference type="SMART" id="SM01332">
    <property type="entry name" value="Cyclin_C"/>
    <property type="match status" value="1"/>
</dbReference>
<keyword evidence="1" id="KW-0132">Cell division</keyword>
<dbReference type="InterPro" id="IPR046965">
    <property type="entry name" value="Cyclin_A/B-like"/>
</dbReference>
<dbReference type="InterPro" id="IPR048258">
    <property type="entry name" value="Cyclins_cyclin-box"/>
</dbReference>
<dbReference type="GO" id="GO:0051301">
    <property type="term" value="P:cell division"/>
    <property type="evidence" value="ECO:0007669"/>
    <property type="project" value="UniProtKB-KW"/>
</dbReference>
<feature type="domain" description="Cyclin-like" evidence="5">
    <location>
        <begin position="274"/>
        <end position="356"/>
    </location>
</feature>
<dbReference type="OMA" id="DQYMTPE"/>
<dbReference type="Pfam" id="PF02984">
    <property type="entry name" value="Cyclin_C"/>
    <property type="match status" value="1"/>
</dbReference>
<dbReference type="PROSITE" id="PS00292">
    <property type="entry name" value="CYCLINS"/>
    <property type="match status" value="1"/>
</dbReference>
<dbReference type="FunFam" id="1.10.472.10:FF:000013">
    <property type="entry name" value="Cyclin A1"/>
    <property type="match status" value="1"/>
</dbReference>
<protein>
    <submittedName>
        <fullName evidence="7">Cyclin-a1-1</fullName>
    </submittedName>
</protein>
<dbReference type="EMBL" id="JAPDFW010000078">
    <property type="protein sequence ID" value="KAJ5072933.1"/>
    <property type="molecule type" value="Genomic_DNA"/>
</dbReference>
<dbReference type="OrthoDB" id="5590282at2759"/>
<comment type="caution">
    <text evidence="7">The sequence shown here is derived from an EMBL/GenBank/DDBJ whole genome shotgun (WGS) entry which is preliminary data.</text>
</comment>
<dbReference type="InterPro" id="IPR039361">
    <property type="entry name" value="Cyclin"/>
</dbReference>
<dbReference type="InterPro" id="IPR036915">
    <property type="entry name" value="Cyclin-like_sf"/>
</dbReference>
<dbReference type="PIRSF" id="PIRSF001771">
    <property type="entry name" value="Cyclin_A_B_D_E"/>
    <property type="match status" value="1"/>
</dbReference>
<evidence type="ECO:0000256" key="2">
    <source>
        <dbReference type="ARBA" id="ARBA00023127"/>
    </source>
</evidence>
<keyword evidence="3" id="KW-0131">Cell cycle</keyword>
<dbReference type="InterPro" id="IPR004367">
    <property type="entry name" value="Cyclin_C-dom"/>
</dbReference>
<proteinExistence type="inferred from homology"/>
<comment type="similarity">
    <text evidence="4">Belongs to the cyclin family.</text>
</comment>
<name>A0A9Q0LHL8_ANAIG</name>
<keyword evidence="2 4" id="KW-0195">Cyclin</keyword>
<evidence type="ECO:0000256" key="4">
    <source>
        <dbReference type="RuleBase" id="RU000383"/>
    </source>
</evidence>
<evidence type="ECO:0000256" key="3">
    <source>
        <dbReference type="ARBA" id="ARBA00023306"/>
    </source>
</evidence>
<dbReference type="InterPro" id="IPR013763">
    <property type="entry name" value="Cyclin-like_dom"/>
</dbReference>
<feature type="domain" description="Cyclin C-terminal" evidence="6">
    <location>
        <begin position="270"/>
        <end position="387"/>
    </location>
</feature>
<evidence type="ECO:0000256" key="1">
    <source>
        <dbReference type="ARBA" id="ARBA00022618"/>
    </source>
</evidence>
<dbReference type="Pfam" id="PF00134">
    <property type="entry name" value="Cyclin_N"/>
    <property type="match status" value="1"/>
</dbReference>
<dbReference type="FunFam" id="1.10.472.10:FF:000167">
    <property type="entry name" value="Mitotic cyclin 6"/>
    <property type="match status" value="1"/>
</dbReference>
<dbReference type="GO" id="GO:0044772">
    <property type="term" value="P:mitotic cell cycle phase transition"/>
    <property type="evidence" value="ECO:0007669"/>
    <property type="project" value="InterPro"/>
</dbReference>
<dbReference type="SUPFAM" id="SSF47954">
    <property type="entry name" value="Cyclin-like"/>
    <property type="match status" value="2"/>
</dbReference>
<dbReference type="SMART" id="SM00385">
    <property type="entry name" value="CYCLIN"/>
    <property type="match status" value="2"/>
</dbReference>
<evidence type="ECO:0000313" key="8">
    <source>
        <dbReference type="Proteomes" id="UP001149090"/>
    </source>
</evidence>
<dbReference type="PANTHER" id="PTHR10177">
    <property type="entry name" value="CYCLINS"/>
    <property type="match status" value="1"/>
</dbReference>
<dbReference type="GO" id="GO:0016538">
    <property type="term" value="F:cyclin-dependent protein serine/threonine kinase regulator activity"/>
    <property type="evidence" value="ECO:0007669"/>
    <property type="project" value="InterPro"/>
</dbReference>
<dbReference type="InterPro" id="IPR006671">
    <property type="entry name" value="Cyclin_N"/>
</dbReference>
<dbReference type="AlphaFoldDB" id="A0A9Q0LHL8"/>
<gene>
    <name evidence="7" type="ORF">M0811_09147</name>
</gene>
<reference evidence="7" key="1">
    <citation type="submission" date="2022-10" db="EMBL/GenBank/DDBJ databases">
        <title>Novel sulphate-reducing endosymbionts in the free-living metamonad Anaeramoeba.</title>
        <authorList>
            <person name="Jerlstrom-Hultqvist J."/>
            <person name="Cepicka I."/>
            <person name="Gallot-Lavallee L."/>
            <person name="Salas-Leiva D."/>
            <person name="Curtis B.A."/>
            <person name="Zahonova K."/>
            <person name="Pipaliya S."/>
            <person name="Dacks J."/>
            <person name="Roger A.J."/>
        </authorList>
    </citation>
    <scope>NUCLEOTIDE SEQUENCE</scope>
    <source>
        <strain evidence="7">BMAN</strain>
    </source>
</reference>
<feature type="domain" description="Cyclin-like" evidence="5">
    <location>
        <begin position="177"/>
        <end position="261"/>
    </location>
</feature>
<evidence type="ECO:0000259" key="5">
    <source>
        <dbReference type="SMART" id="SM00385"/>
    </source>
</evidence>
<keyword evidence="8" id="KW-1185">Reference proteome</keyword>
<organism evidence="7 8">
    <name type="scientific">Anaeramoeba ignava</name>
    <name type="common">Anaerobic marine amoeba</name>
    <dbReference type="NCBI Taxonomy" id="1746090"/>
    <lineage>
        <taxon>Eukaryota</taxon>
        <taxon>Metamonada</taxon>
        <taxon>Anaeramoebidae</taxon>
        <taxon>Anaeramoeba</taxon>
    </lineage>
</organism>
<sequence>MNVLRNQLNRHLSEIENYQVGIKLKSTKSNPILNQNQNQNQNQKLKQNRTKRPFANVTNNINVQQSENIEIKNRKIYQKKTVDKIKLKQNPLSSIPIPTENINMEISPVTKFTFQQPKPQYKDIDKDYKDDPQMVSEYAPEIFEHLKNTETDYVPSIDYMEKIQKSITPKMRKILVDWLVEVSQEYKFHSETLYLAVNYVDRFLSKFSVSKSQLQLLGASCLLIAAKYEEIYPPSVDDFVYISMNTYTRDNFLVCETKVCNALKFDFTVVTPKHFLRRFIRAGDSDVMTMLISNYLCELQLLEYSFLKYKPSIISASAVALSRAILQKRDIWDETLQHYTGFQFDDLVDCMKDLLNIYKNADKSSCKAVYEKYSNPNLCSVSKLKLPDNL</sequence>
<evidence type="ECO:0000259" key="6">
    <source>
        <dbReference type="SMART" id="SM01332"/>
    </source>
</evidence>
<dbReference type="Gene3D" id="1.10.472.10">
    <property type="entry name" value="Cyclin-like"/>
    <property type="match status" value="2"/>
</dbReference>
<accession>A0A9Q0LHL8</accession>
<dbReference type="Proteomes" id="UP001149090">
    <property type="component" value="Unassembled WGS sequence"/>
</dbReference>
<evidence type="ECO:0000313" key="7">
    <source>
        <dbReference type="EMBL" id="KAJ5072933.1"/>
    </source>
</evidence>